<keyword evidence="9 19" id="KW-0285">Flavoprotein</keyword>
<dbReference type="PROSITE" id="PS51387">
    <property type="entry name" value="FAD_PCMH"/>
    <property type="match status" value="1"/>
</dbReference>
<feature type="active site" description="Proton donor" evidence="19">
    <location>
        <position position="222"/>
    </location>
</feature>
<reference evidence="22" key="1">
    <citation type="journal article" date="2022" name="Int. J. Syst. Evol. Microbiol.">
        <title>Anaeromyxobacter oryzae sp. nov., Anaeromyxobacter diazotrophicus sp. nov. and Anaeromyxobacter paludicola sp. nov., isolated from paddy soils.</title>
        <authorList>
            <person name="Itoh H."/>
            <person name="Xu Z."/>
            <person name="Mise K."/>
            <person name="Masuda Y."/>
            <person name="Ushijima N."/>
            <person name="Hayakawa C."/>
            <person name="Shiratori Y."/>
            <person name="Senoo K."/>
        </authorList>
    </citation>
    <scope>NUCLEOTIDE SEQUENCE [LARGE SCALE GENOMIC DNA]</scope>
    <source>
        <strain evidence="22">Red232</strain>
    </source>
</reference>
<evidence type="ECO:0000256" key="6">
    <source>
        <dbReference type="ARBA" id="ARBA00015188"/>
    </source>
</evidence>
<evidence type="ECO:0000313" key="22">
    <source>
        <dbReference type="Proteomes" id="UP001162891"/>
    </source>
</evidence>
<dbReference type="HAMAP" id="MF_00037">
    <property type="entry name" value="MurB"/>
    <property type="match status" value="1"/>
</dbReference>
<evidence type="ECO:0000256" key="3">
    <source>
        <dbReference type="ARBA" id="ARBA00004496"/>
    </source>
</evidence>
<comment type="cofactor">
    <cofactor evidence="1 19">
        <name>FAD</name>
        <dbReference type="ChEBI" id="CHEBI:57692"/>
    </cofactor>
</comment>
<dbReference type="Gene3D" id="3.30.465.10">
    <property type="match status" value="1"/>
</dbReference>
<dbReference type="InterPro" id="IPR036318">
    <property type="entry name" value="FAD-bd_PCMH-like_sf"/>
</dbReference>
<feature type="active site" evidence="19">
    <location>
        <position position="292"/>
    </location>
</feature>
<feature type="domain" description="FAD-binding PCMH-type" evidence="20">
    <location>
        <begin position="30"/>
        <end position="193"/>
    </location>
</feature>
<comment type="subcellular location">
    <subcellularLocation>
        <location evidence="3 19">Cytoplasm</location>
    </subcellularLocation>
</comment>
<dbReference type="InterPro" id="IPR003170">
    <property type="entry name" value="MurB"/>
</dbReference>
<sequence length="313" mass="32557">MPGWRDEIEARVRGEIVRDAPLAPRTAIRVGGAADLLVRPADPDALAELLRAVRALGVPLSILGGGANTLVADAGVRGVVLKLPQDFPGESTSGATLVLAAGAPTSRLPARAHGLGLVGMEFIAGIPGTLGGCVAMNAGTRLGEMKDVVTRVELATAEGAGFVPAAALGFAYRTCRLPPGAVVTRVEVTLRAGDVAASAALMAEDREKRRKTQPLDRPTFGSTFRNPEGDFAGRLIEAVGLKGHRVGNATWSTVHANFVTNLGGATARDVLALVKLARSRVKERFGLDLEAEVRLLGEFLAEDLADVTGITHS</sequence>
<evidence type="ECO:0000256" key="11">
    <source>
        <dbReference type="ARBA" id="ARBA00022857"/>
    </source>
</evidence>
<evidence type="ECO:0000256" key="10">
    <source>
        <dbReference type="ARBA" id="ARBA00022827"/>
    </source>
</evidence>
<protein>
    <recommendedName>
        <fullName evidence="6 19">UDP-N-acetylenolpyruvoylglucosamine reductase</fullName>
        <ecNumber evidence="5 19">1.3.1.98</ecNumber>
    </recommendedName>
    <alternativeName>
        <fullName evidence="17 19">UDP-N-acetylmuramate dehydrogenase</fullName>
    </alternativeName>
</protein>
<evidence type="ECO:0000256" key="19">
    <source>
        <dbReference type="HAMAP-Rule" id="MF_00037"/>
    </source>
</evidence>
<evidence type="ECO:0000256" key="7">
    <source>
        <dbReference type="ARBA" id="ARBA00022490"/>
    </source>
</evidence>
<evidence type="ECO:0000256" key="8">
    <source>
        <dbReference type="ARBA" id="ARBA00022618"/>
    </source>
</evidence>
<evidence type="ECO:0000256" key="12">
    <source>
        <dbReference type="ARBA" id="ARBA00022960"/>
    </source>
</evidence>
<evidence type="ECO:0000256" key="13">
    <source>
        <dbReference type="ARBA" id="ARBA00022984"/>
    </source>
</evidence>
<dbReference type="InterPro" id="IPR016169">
    <property type="entry name" value="FAD-bd_PCMH_sub2"/>
</dbReference>
<evidence type="ECO:0000256" key="16">
    <source>
        <dbReference type="ARBA" id="ARBA00023316"/>
    </source>
</evidence>
<evidence type="ECO:0000256" key="5">
    <source>
        <dbReference type="ARBA" id="ARBA00012518"/>
    </source>
</evidence>
<keyword evidence="13 19" id="KW-0573">Peptidoglycan synthesis</keyword>
<keyword evidence="22" id="KW-1185">Reference proteome</keyword>
<feature type="active site" evidence="19">
    <location>
        <position position="173"/>
    </location>
</feature>
<comment type="catalytic activity">
    <reaction evidence="18 19">
        <text>UDP-N-acetyl-alpha-D-muramate + NADP(+) = UDP-N-acetyl-3-O-(1-carboxyvinyl)-alpha-D-glucosamine + NADPH + H(+)</text>
        <dbReference type="Rhea" id="RHEA:12248"/>
        <dbReference type="ChEBI" id="CHEBI:15378"/>
        <dbReference type="ChEBI" id="CHEBI:57783"/>
        <dbReference type="ChEBI" id="CHEBI:58349"/>
        <dbReference type="ChEBI" id="CHEBI:68483"/>
        <dbReference type="ChEBI" id="CHEBI:70757"/>
        <dbReference type="EC" id="1.3.1.98"/>
    </reaction>
</comment>
<keyword evidence="15 19" id="KW-0131">Cell cycle</keyword>
<evidence type="ECO:0000256" key="4">
    <source>
        <dbReference type="ARBA" id="ARBA00004752"/>
    </source>
</evidence>
<evidence type="ECO:0000256" key="17">
    <source>
        <dbReference type="ARBA" id="ARBA00031026"/>
    </source>
</evidence>
<comment type="similarity">
    <text evidence="19">Belongs to the MurB family.</text>
</comment>
<dbReference type="EMBL" id="AP025591">
    <property type="protein sequence ID" value="BDG02690.1"/>
    <property type="molecule type" value="Genomic_DNA"/>
</dbReference>
<keyword evidence="14 19" id="KW-0560">Oxidoreductase</keyword>
<evidence type="ECO:0000256" key="14">
    <source>
        <dbReference type="ARBA" id="ARBA00023002"/>
    </source>
</evidence>
<dbReference type="InterPro" id="IPR016166">
    <property type="entry name" value="FAD-bd_PCMH"/>
</dbReference>
<dbReference type="EC" id="1.3.1.98" evidence="5 19"/>
<evidence type="ECO:0000256" key="2">
    <source>
        <dbReference type="ARBA" id="ARBA00003921"/>
    </source>
</evidence>
<dbReference type="Pfam" id="PF01565">
    <property type="entry name" value="FAD_binding_4"/>
    <property type="match status" value="1"/>
</dbReference>
<evidence type="ECO:0000256" key="15">
    <source>
        <dbReference type="ARBA" id="ARBA00023306"/>
    </source>
</evidence>
<dbReference type="RefSeq" id="WP_248360378.1">
    <property type="nucleotide sequence ID" value="NZ_AP025591.1"/>
</dbReference>
<dbReference type="Gene3D" id="3.90.78.10">
    <property type="entry name" value="UDP-N-acetylenolpyruvoylglucosamine reductase, C-terminal domain"/>
    <property type="match status" value="1"/>
</dbReference>
<keyword evidence="8 19" id="KW-0132">Cell division</keyword>
<dbReference type="Gene3D" id="3.30.43.10">
    <property type="entry name" value="Uridine Diphospho-n-acetylenolpyruvylglucosamine Reductase, domain 2"/>
    <property type="match status" value="1"/>
</dbReference>
<evidence type="ECO:0000256" key="18">
    <source>
        <dbReference type="ARBA" id="ARBA00048914"/>
    </source>
</evidence>
<keyword evidence="11 19" id="KW-0521">NADP</keyword>
<dbReference type="InterPro" id="IPR006094">
    <property type="entry name" value="Oxid_FAD_bind_N"/>
</dbReference>
<accession>A0ABM7WT88</accession>
<dbReference type="InterPro" id="IPR036635">
    <property type="entry name" value="MurB_C_sf"/>
</dbReference>
<dbReference type="Proteomes" id="UP001162891">
    <property type="component" value="Chromosome"/>
</dbReference>
<comment type="pathway">
    <text evidence="4 19">Cell wall biogenesis; peptidoglycan biosynthesis.</text>
</comment>
<dbReference type="NCBIfam" id="TIGR00179">
    <property type="entry name" value="murB"/>
    <property type="match status" value="1"/>
</dbReference>
<evidence type="ECO:0000256" key="1">
    <source>
        <dbReference type="ARBA" id="ARBA00001974"/>
    </source>
</evidence>
<keyword evidence="16 19" id="KW-0961">Cell wall biogenesis/degradation</keyword>
<name>A0ABM7WT88_9BACT</name>
<keyword evidence="10 19" id="KW-0274">FAD</keyword>
<keyword evidence="7 19" id="KW-0963">Cytoplasm</keyword>
<comment type="function">
    <text evidence="2 19">Cell wall formation.</text>
</comment>
<dbReference type="InterPro" id="IPR016167">
    <property type="entry name" value="FAD-bd_PCMH_sub1"/>
</dbReference>
<dbReference type="PANTHER" id="PTHR21071">
    <property type="entry name" value="UDP-N-ACETYLENOLPYRUVOYLGLUCOSAMINE REDUCTASE"/>
    <property type="match status" value="1"/>
</dbReference>
<gene>
    <name evidence="19 21" type="primary">murB</name>
    <name evidence="21" type="ORF">AMOR_16860</name>
</gene>
<dbReference type="PANTHER" id="PTHR21071:SF4">
    <property type="entry name" value="UDP-N-ACETYLENOLPYRUVOYLGLUCOSAMINE REDUCTASE"/>
    <property type="match status" value="1"/>
</dbReference>
<evidence type="ECO:0000313" key="21">
    <source>
        <dbReference type="EMBL" id="BDG02690.1"/>
    </source>
</evidence>
<dbReference type="NCBIfam" id="NF010480">
    <property type="entry name" value="PRK13905.1"/>
    <property type="match status" value="1"/>
</dbReference>
<dbReference type="SUPFAM" id="SSF56194">
    <property type="entry name" value="Uridine diphospho-N-Acetylenolpyruvylglucosamine reductase, MurB, C-terminal domain"/>
    <property type="match status" value="1"/>
</dbReference>
<proteinExistence type="inferred from homology"/>
<evidence type="ECO:0000259" key="20">
    <source>
        <dbReference type="PROSITE" id="PS51387"/>
    </source>
</evidence>
<dbReference type="InterPro" id="IPR011601">
    <property type="entry name" value="MurB_C"/>
</dbReference>
<dbReference type="SUPFAM" id="SSF56176">
    <property type="entry name" value="FAD-binding/transporter-associated domain-like"/>
    <property type="match status" value="1"/>
</dbReference>
<evidence type="ECO:0000256" key="9">
    <source>
        <dbReference type="ARBA" id="ARBA00022630"/>
    </source>
</evidence>
<organism evidence="21 22">
    <name type="scientific">Anaeromyxobacter oryzae</name>
    <dbReference type="NCBI Taxonomy" id="2918170"/>
    <lineage>
        <taxon>Bacteria</taxon>
        <taxon>Pseudomonadati</taxon>
        <taxon>Myxococcota</taxon>
        <taxon>Myxococcia</taxon>
        <taxon>Myxococcales</taxon>
        <taxon>Cystobacterineae</taxon>
        <taxon>Anaeromyxobacteraceae</taxon>
        <taxon>Anaeromyxobacter</taxon>
    </lineage>
</organism>
<keyword evidence="12 19" id="KW-0133">Cell shape</keyword>
<dbReference type="Pfam" id="PF02873">
    <property type="entry name" value="MurB_C"/>
    <property type="match status" value="1"/>
</dbReference>